<dbReference type="AlphaFoldDB" id="A0A2S5G7V1"/>
<comment type="caution">
    <text evidence="11">The sequence shown here is derived from an EMBL/GenBank/DDBJ whole genome shotgun (WGS) entry which is preliminary data.</text>
</comment>
<accession>A0A2S5G7V1</accession>
<dbReference type="RefSeq" id="WP_104059279.1">
    <property type="nucleotide sequence ID" value="NZ_PREZ01000007.1"/>
</dbReference>
<evidence type="ECO:0000256" key="6">
    <source>
        <dbReference type="ARBA" id="ARBA00022989"/>
    </source>
</evidence>
<feature type="transmembrane region" description="Helical" evidence="9">
    <location>
        <begin position="74"/>
        <end position="91"/>
    </location>
</feature>
<dbReference type="EMBL" id="PREZ01000007">
    <property type="protein sequence ID" value="PPA69060.1"/>
    <property type="molecule type" value="Genomic_DNA"/>
</dbReference>
<evidence type="ECO:0000313" key="12">
    <source>
        <dbReference type="Proteomes" id="UP000239047"/>
    </source>
</evidence>
<feature type="transmembrane region" description="Helical" evidence="9">
    <location>
        <begin position="12"/>
        <end position="29"/>
    </location>
</feature>
<name>A0A2S5G7V1_9BACL</name>
<comment type="subcellular location">
    <subcellularLocation>
        <location evidence="1">Cell membrane</location>
        <topology evidence="1">Multi-pass membrane protein</topology>
    </subcellularLocation>
</comment>
<keyword evidence="3" id="KW-0050">Antiport</keyword>
<feature type="transmembrane region" description="Helical" evidence="9">
    <location>
        <begin position="35"/>
        <end position="53"/>
    </location>
</feature>
<dbReference type="GO" id="GO:0015297">
    <property type="term" value="F:antiporter activity"/>
    <property type="evidence" value="ECO:0007669"/>
    <property type="project" value="UniProtKB-KW"/>
</dbReference>
<feature type="transmembrane region" description="Helical" evidence="9">
    <location>
        <begin position="236"/>
        <end position="262"/>
    </location>
</feature>
<keyword evidence="12" id="KW-1185">Reference proteome</keyword>
<feature type="transmembrane region" description="Helical" evidence="9">
    <location>
        <begin position="274"/>
        <end position="299"/>
    </location>
</feature>
<keyword evidence="5 9" id="KW-0812">Transmembrane</keyword>
<sequence length="437" mass="45245">MNNESPKSNPYALIPFGLFILLFIGSGLVTGDFYVMPVLVALFTAILLALMMNRKTDFQTKVLQLSQGGGHPNIILMVLVFLLAGAFASVADGAGAVESTVNLGLTLLPQNLLVVGLFVIGCFISISMGTSMGTIVALAPIGVGISEQTDIGVALAMGAIISGAMFGDNLSIISDTTIAAVRTQGVKMKDKFKANFFIVLPAAILTAIIFGVMTAGSEAAIGGSHPFNIVQVLPYLAVLIFALAGVNVILVLIGGILFAGGVGLALGEFGFQDFIGLIGSGFTNMQELALIAILLGGLVELIRQNGGITYLLEAVTNRVRTKKGGEAGIAGLVSMVNFATANNTISIITAGPLAKQISDKYQIDNRRSASLLDIFSSSVQGVIPYGAQLLAAAGVAAISPVALIPFCIYPILIAISGMIAIAVQYPRFTAKAESREG</sequence>
<evidence type="ECO:0000256" key="8">
    <source>
        <dbReference type="ARBA" id="ARBA00038435"/>
    </source>
</evidence>
<feature type="transmembrane region" description="Helical" evidence="9">
    <location>
        <begin position="151"/>
        <end position="174"/>
    </location>
</feature>
<evidence type="ECO:0000256" key="3">
    <source>
        <dbReference type="ARBA" id="ARBA00022449"/>
    </source>
</evidence>
<dbReference type="PANTHER" id="PTHR33451">
    <property type="entry name" value="MALATE-2H(+)/NA(+)-LACTATE ANTIPORTER"/>
    <property type="match status" value="1"/>
</dbReference>
<feature type="transmembrane region" description="Helical" evidence="9">
    <location>
        <begin position="111"/>
        <end position="139"/>
    </location>
</feature>
<feature type="transmembrane region" description="Helical" evidence="9">
    <location>
        <begin position="194"/>
        <end position="215"/>
    </location>
</feature>
<feature type="transmembrane region" description="Helical" evidence="9">
    <location>
        <begin position="382"/>
        <end position="402"/>
    </location>
</feature>
<dbReference type="InterPro" id="IPR018461">
    <property type="entry name" value="Na/H_Antiport_NhaC-like_C"/>
</dbReference>
<evidence type="ECO:0000259" key="10">
    <source>
        <dbReference type="Pfam" id="PF03553"/>
    </source>
</evidence>
<evidence type="ECO:0000313" key="11">
    <source>
        <dbReference type="EMBL" id="PPA69060.1"/>
    </source>
</evidence>
<evidence type="ECO:0000256" key="4">
    <source>
        <dbReference type="ARBA" id="ARBA00022475"/>
    </source>
</evidence>
<evidence type="ECO:0000256" key="7">
    <source>
        <dbReference type="ARBA" id="ARBA00023136"/>
    </source>
</evidence>
<gene>
    <name evidence="11" type="ORF">C4B60_17240</name>
</gene>
<dbReference type="OrthoDB" id="9790605at2"/>
<keyword evidence="4" id="KW-1003">Cell membrane</keyword>
<organism evidence="11 12">
    <name type="scientific">Jeotgalibacillus proteolyticus</name>
    <dbReference type="NCBI Taxonomy" id="2082395"/>
    <lineage>
        <taxon>Bacteria</taxon>
        <taxon>Bacillati</taxon>
        <taxon>Bacillota</taxon>
        <taxon>Bacilli</taxon>
        <taxon>Bacillales</taxon>
        <taxon>Caryophanaceae</taxon>
        <taxon>Jeotgalibacillus</taxon>
    </lineage>
</organism>
<evidence type="ECO:0000256" key="2">
    <source>
        <dbReference type="ARBA" id="ARBA00022448"/>
    </source>
</evidence>
<dbReference type="PANTHER" id="PTHR33451:SF5">
    <property type="entry name" value="NA+_H+ ANTIPORTER"/>
    <property type="match status" value="1"/>
</dbReference>
<keyword evidence="6 9" id="KW-1133">Transmembrane helix</keyword>
<keyword evidence="2" id="KW-0813">Transport</keyword>
<dbReference type="GO" id="GO:0005886">
    <property type="term" value="C:plasma membrane"/>
    <property type="evidence" value="ECO:0007669"/>
    <property type="project" value="UniProtKB-SubCell"/>
</dbReference>
<evidence type="ECO:0000256" key="9">
    <source>
        <dbReference type="SAM" id="Phobius"/>
    </source>
</evidence>
<proteinExistence type="inferred from homology"/>
<protein>
    <submittedName>
        <fullName evidence="11">Sodium:proton antiporter</fullName>
    </submittedName>
</protein>
<evidence type="ECO:0000256" key="5">
    <source>
        <dbReference type="ARBA" id="ARBA00022692"/>
    </source>
</evidence>
<feature type="transmembrane region" description="Helical" evidence="9">
    <location>
        <begin position="408"/>
        <end position="425"/>
    </location>
</feature>
<comment type="similarity">
    <text evidence="8">Belongs to the NhaC Na(+)/H(+) (TC 2.A.35) antiporter family.</text>
</comment>
<reference evidence="11 12" key="1">
    <citation type="submission" date="2018-02" db="EMBL/GenBank/DDBJ databases">
        <title>Jeotgalibacillus proteolyticum sp. nov. a protease producing bacterium isolated from ocean sediments of Laizhou Bay.</title>
        <authorList>
            <person name="Li Y."/>
        </authorList>
    </citation>
    <scope>NUCLEOTIDE SEQUENCE [LARGE SCALE GENOMIC DNA]</scope>
    <source>
        <strain evidence="11 12">22-7</strain>
    </source>
</reference>
<dbReference type="Proteomes" id="UP000239047">
    <property type="component" value="Unassembled WGS sequence"/>
</dbReference>
<dbReference type="Pfam" id="PF03553">
    <property type="entry name" value="Na_H_antiporter"/>
    <property type="match status" value="2"/>
</dbReference>
<dbReference type="InterPro" id="IPR052180">
    <property type="entry name" value="NhaC_Na-H+_Antiporter"/>
</dbReference>
<feature type="domain" description="Na+/H+ antiporter NhaC-like C-terminal" evidence="10">
    <location>
        <begin position="244"/>
        <end position="421"/>
    </location>
</feature>
<evidence type="ECO:0000256" key="1">
    <source>
        <dbReference type="ARBA" id="ARBA00004651"/>
    </source>
</evidence>
<keyword evidence="7 9" id="KW-0472">Membrane</keyword>
<feature type="domain" description="Na+/H+ antiporter NhaC-like C-terminal" evidence="10">
    <location>
        <begin position="22"/>
        <end position="213"/>
    </location>
</feature>